<proteinExistence type="predicted"/>
<protein>
    <submittedName>
        <fullName evidence="10">Uncharacterized protein</fullName>
    </submittedName>
</protein>
<dbReference type="PANTHER" id="PTHR15036">
    <property type="entry name" value="PIKACHURIN-LIKE PROTEIN"/>
    <property type="match status" value="1"/>
</dbReference>
<keyword evidence="2 7" id="KW-0245">EGF-like domain</keyword>
<dbReference type="InterPro" id="IPR013320">
    <property type="entry name" value="ConA-like_dom_sf"/>
</dbReference>
<dbReference type="PROSITE" id="PS50026">
    <property type="entry name" value="EGF_3"/>
    <property type="match status" value="1"/>
</dbReference>
<dbReference type="EMBL" id="OZ035845">
    <property type="protein sequence ID" value="CAL1599795.1"/>
    <property type="molecule type" value="Genomic_DNA"/>
</dbReference>
<dbReference type="Pfam" id="PF02210">
    <property type="entry name" value="Laminin_G_2"/>
    <property type="match status" value="3"/>
</dbReference>
<name>A0AAV2LBR9_KNICA</name>
<dbReference type="FunFam" id="2.10.25.10:FF:000015">
    <property type="entry name" value="neurexin-1 isoform X1"/>
    <property type="match status" value="1"/>
</dbReference>
<evidence type="ECO:0000256" key="5">
    <source>
        <dbReference type="ARBA" id="ARBA00023136"/>
    </source>
</evidence>
<dbReference type="PROSITE" id="PS50025">
    <property type="entry name" value="LAM_G_DOMAIN"/>
    <property type="match status" value="1"/>
</dbReference>
<dbReference type="Gene3D" id="2.60.120.200">
    <property type="match status" value="4"/>
</dbReference>
<keyword evidence="4" id="KW-1133">Transmembrane helix</keyword>
<comment type="caution">
    <text evidence="7">Lacks conserved residue(s) required for the propagation of feature annotation.</text>
</comment>
<organism evidence="10 11">
    <name type="scientific">Knipowitschia caucasica</name>
    <name type="common">Caucasian dwarf goby</name>
    <name type="synonym">Pomatoschistus caucasicus</name>
    <dbReference type="NCBI Taxonomy" id="637954"/>
    <lineage>
        <taxon>Eukaryota</taxon>
        <taxon>Metazoa</taxon>
        <taxon>Chordata</taxon>
        <taxon>Craniata</taxon>
        <taxon>Vertebrata</taxon>
        <taxon>Euteleostomi</taxon>
        <taxon>Actinopterygii</taxon>
        <taxon>Neopterygii</taxon>
        <taxon>Teleostei</taxon>
        <taxon>Neoteleostei</taxon>
        <taxon>Acanthomorphata</taxon>
        <taxon>Gobiaria</taxon>
        <taxon>Gobiiformes</taxon>
        <taxon>Gobioidei</taxon>
        <taxon>Gobiidae</taxon>
        <taxon>Gobiinae</taxon>
        <taxon>Knipowitschia</taxon>
    </lineage>
</organism>
<comment type="subcellular location">
    <subcellularLocation>
        <location evidence="1">Membrane</location>
        <topology evidence="1">Single-pass type I membrane protein</topology>
    </subcellularLocation>
</comment>
<gene>
    <name evidence="10" type="ORF">KC01_LOCUS27996</name>
</gene>
<dbReference type="Proteomes" id="UP001497482">
    <property type="component" value="Chromosome 23"/>
</dbReference>
<dbReference type="Gene3D" id="2.10.25.10">
    <property type="entry name" value="Laminin"/>
    <property type="match status" value="1"/>
</dbReference>
<dbReference type="GO" id="GO:0016020">
    <property type="term" value="C:membrane"/>
    <property type="evidence" value="ECO:0007669"/>
    <property type="project" value="UniProtKB-SubCell"/>
</dbReference>
<evidence type="ECO:0000256" key="2">
    <source>
        <dbReference type="ARBA" id="ARBA00022536"/>
    </source>
</evidence>
<dbReference type="CDD" id="cd00110">
    <property type="entry name" value="LamG"/>
    <property type="match status" value="2"/>
</dbReference>
<evidence type="ECO:0000313" key="10">
    <source>
        <dbReference type="EMBL" id="CAL1599795.1"/>
    </source>
</evidence>
<feature type="domain" description="Laminin G" evidence="8">
    <location>
        <begin position="1"/>
        <end position="247"/>
    </location>
</feature>
<dbReference type="SUPFAM" id="SSF49899">
    <property type="entry name" value="Concanavalin A-like lectins/glucanases"/>
    <property type="match status" value="3"/>
</dbReference>
<dbReference type="InterPro" id="IPR050372">
    <property type="entry name" value="Neurexin-related_CASP"/>
</dbReference>
<evidence type="ECO:0000259" key="9">
    <source>
        <dbReference type="PROSITE" id="PS50026"/>
    </source>
</evidence>
<evidence type="ECO:0000256" key="1">
    <source>
        <dbReference type="ARBA" id="ARBA00004479"/>
    </source>
</evidence>
<evidence type="ECO:0000256" key="6">
    <source>
        <dbReference type="ARBA" id="ARBA00023157"/>
    </source>
</evidence>
<dbReference type="AlphaFoldDB" id="A0AAV2LBR9"/>
<accession>A0AAV2LBR9</accession>
<evidence type="ECO:0000256" key="7">
    <source>
        <dbReference type="PROSITE-ProRule" id="PRU00076"/>
    </source>
</evidence>
<keyword evidence="5" id="KW-0472">Membrane</keyword>
<evidence type="ECO:0000313" key="11">
    <source>
        <dbReference type="Proteomes" id="UP001497482"/>
    </source>
</evidence>
<evidence type="ECO:0000256" key="3">
    <source>
        <dbReference type="ARBA" id="ARBA00022692"/>
    </source>
</evidence>
<sequence>MGECKGPETIFAGSALNDNEWHTVRVVRRGKSLKLTVDDLQPVEGQMAGDHTQLEFHNVETGIVTEKRFMPAVPSNFIGHLQGLTLNGMPYIDLCKNGDIDYCELNAVIGYKSIVADPVTFKSRSSFVTLPTLQAYYSMHLFLQFKTTSPDGLILYNRGDGNDFIVVELVKGQSCPQYTEHQPLTDPPAGGDLYIGGVSKEMYRDLPKLVHSREGFQGCLATVDLNGRLPDLLADALATVGQVERGCEVSLMKADLQGPSTTCQEDSCSNQGVCLQQWEGFTCDCSMTSYAGPLCNDAGTTYIFGRDGGVVIYTWPPNERPSTRADRLALGFSTQQKNAILLRVDSASGLGDYLQLQIVS</sequence>
<dbReference type="InterPro" id="IPR000742">
    <property type="entry name" value="EGF"/>
</dbReference>
<feature type="domain" description="EGF-like" evidence="9">
    <location>
        <begin position="259"/>
        <end position="296"/>
    </location>
</feature>
<keyword evidence="6" id="KW-1015">Disulfide bond</keyword>
<evidence type="ECO:0000256" key="4">
    <source>
        <dbReference type="ARBA" id="ARBA00022989"/>
    </source>
</evidence>
<reference evidence="10 11" key="1">
    <citation type="submission" date="2024-04" db="EMBL/GenBank/DDBJ databases">
        <authorList>
            <person name="Waldvogel A.-M."/>
            <person name="Schoenle A."/>
        </authorList>
    </citation>
    <scope>NUCLEOTIDE SEQUENCE [LARGE SCALE GENOMIC DNA]</scope>
</reference>
<dbReference type="PANTHER" id="PTHR15036:SF51">
    <property type="entry name" value="NEUREXIN-1"/>
    <property type="match status" value="1"/>
</dbReference>
<dbReference type="InterPro" id="IPR001791">
    <property type="entry name" value="Laminin_G"/>
</dbReference>
<keyword evidence="3" id="KW-0812">Transmembrane</keyword>
<keyword evidence="11" id="KW-1185">Reference proteome</keyword>
<evidence type="ECO:0000259" key="8">
    <source>
        <dbReference type="PROSITE" id="PS50025"/>
    </source>
</evidence>